<feature type="compositionally biased region" description="Low complexity" evidence="1">
    <location>
        <begin position="27"/>
        <end position="45"/>
    </location>
</feature>
<reference evidence="2 3" key="2">
    <citation type="submission" date="2018-11" db="EMBL/GenBank/DDBJ databases">
        <authorList>
            <consortium name="Pathogen Informatics"/>
        </authorList>
    </citation>
    <scope>NUCLEOTIDE SEQUENCE [LARGE SCALE GENOMIC DNA]</scope>
</reference>
<feature type="compositionally biased region" description="Low complexity" evidence="1">
    <location>
        <begin position="52"/>
        <end position="64"/>
    </location>
</feature>
<dbReference type="OrthoDB" id="6281034at2759"/>
<feature type="compositionally biased region" description="Low complexity" evidence="1">
    <location>
        <begin position="80"/>
        <end position="93"/>
    </location>
</feature>
<organism evidence="4">
    <name type="scientific">Taenia asiatica</name>
    <name type="common">Asian tapeworm</name>
    <dbReference type="NCBI Taxonomy" id="60517"/>
    <lineage>
        <taxon>Eukaryota</taxon>
        <taxon>Metazoa</taxon>
        <taxon>Spiralia</taxon>
        <taxon>Lophotrochozoa</taxon>
        <taxon>Platyhelminthes</taxon>
        <taxon>Cestoda</taxon>
        <taxon>Eucestoda</taxon>
        <taxon>Cyclophyllidea</taxon>
        <taxon>Taeniidae</taxon>
        <taxon>Taenia</taxon>
    </lineage>
</organism>
<reference evidence="4" key="1">
    <citation type="submission" date="2017-02" db="UniProtKB">
        <authorList>
            <consortium name="WormBaseParasite"/>
        </authorList>
    </citation>
    <scope>IDENTIFICATION</scope>
</reference>
<evidence type="ECO:0000313" key="4">
    <source>
        <dbReference type="WBParaSite" id="TASK_0000114201-mRNA-1"/>
    </source>
</evidence>
<protein>
    <submittedName>
        <fullName evidence="4">Sm domain-containing protein</fullName>
    </submittedName>
</protein>
<dbReference type="EMBL" id="UYRS01000240">
    <property type="protein sequence ID" value="VDK22567.1"/>
    <property type="molecule type" value="Genomic_DNA"/>
</dbReference>
<feature type="region of interest" description="Disordered" evidence="1">
    <location>
        <begin position="163"/>
        <end position="183"/>
    </location>
</feature>
<feature type="compositionally biased region" description="Basic and acidic residues" evidence="1">
    <location>
        <begin position="65"/>
        <end position="78"/>
    </location>
</feature>
<dbReference type="AlphaFoldDB" id="A0A0R3VUW6"/>
<proteinExistence type="predicted"/>
<keyword evidence="3" id="KW-1185">Reference proteome</keyword>
<evidence type="ECO:0000256" key="1">
    <source>
        <dbReference type="SAM" id="MobiDB-lite"/>
    </source>
</evidence>
<feature type="compositionally biased region" description="Polar residues" evidence="1">
    <location>
        <begin position="169"/>
        <end position="180"/>
    </location>
</feature>
<evidence type="ECO:0000313" key="2">
    <source>
        <dbReference type="EMBL" id="VDK22567.1"/>
    </source>
</evidence>
<feature type="region of interest" description="Disordered" evidence="1">
    <location>
        <begin position="1"/>
        <end position="93"/>
    </location>
</feature>
<gene>
    <name evidence="2" type="ORF">TASK_LOCUS1143</name>
</gene>
<evidence type="ECO:0000313" key="3">
    <source>
        <dbReference type="Proteomes" id="UP000282613"/>
    </source>
</evidence>
<dbReference type="WBParaSite" id="TASK_0000114201-mRNA-1">
    <property type="protein sequence ID" value="TASK_0000114201-mRNA-1"/>
    <property type="gene ID" value="TASK_0000114201"/>
</dbReference>
<feature type="compositionally biased region" description="Basic and acidic residues" evidence="1">
    <location>
        <begin position="7"/>
        <end position="19"/>
    </location>
</feature>
<name>A0A0R3VUW6_TAEAS</name>
<accession>A0A0R3VUW6</accession>
<dbReference type="Proteomes" id="UP000282613">
    <property type="component" value="Unassembled WGS sequence"/>
</dbReference>
<sequence length="266" mass="28528">MAVAAEGNKKEEKEQHQTEPEEEQQEEGQQQQQQQRHPSSPSPSSSLPPPLAAAAASAAGAAKSSQREGDSRAGKDETESISAKTASAPATPSGVPWLAEKAIVLVRFSECFRRGRVIRYDAELNMCVVQLDFTNTVVNKGIEDIFPDDPSIIAAATAAEALRREQKTPPASSTRPSGFVSSDVPCPSSAPPFMSRGEDRYLTVAEVDVTATDAVADPRWRCTAWVEILLKADCITTIIQTAATSKKNGVCIHVKAEKLSVVVIEI</sequence>